<evidence type="ECO:0000259" key="1">
    <source>
        <dbReference type="PROSITE" id="PS50112"/>
    </source>
</evidence>
<dbReference type="CDD" id="cd01949">
    <property type="entry name" value="GGDEF"/>
    <property type="match status" value="1"/>
</dbReference>
<protein>
    <submittedName>
        <fullName evidence="5">Diguanylate cyclase</fullName>
    </submittedName>
</protein>
<dbReference type="InterPro" id="IPR035965">
    <property type="entry name" value="PAS-like_dom_sf"/>
</dbReference>
<evidence type="ECO:0000259" key="4">
    <source>
        <dbReference type="PROSITE" id="PS50887"/>
    </source>
</evidence>
<dbReference type="SMART" id="SM00052">
    <property type="entry name" value="EAL"/>
    <property type="match status" value="1"/>
</dbReference>
<dbReference type="SMART" id="SM00086">
    <property type="entry name" value="PAC"/>
    <property type="match status" value="2"/>
</dbReference>
<dbReference type="NCBIfam" id="TIGR00254">
    <property type="entry name" value="GGDEF"/>
    <property type="match status" value="1"/>
</dbReference>
<dbReference type="PROSITE" id="PS50113">
    <property type="entry name" value="PAC"/>
    <property type="match status" value="2"/>
</dbReference>
<feature type="domain" description="PAC" evidence="2">
    <location>
        <begin position="87"/>
        <end position="140"/>
    </location>
</feature>
<dbReference type="InterPro" id="IPR000700">
    <property type="entry name" value="PAS-assoc_C"/>
</dbReference>
<dbReference type="AlphaFoldDB" id="A0A918VV73"/>
<dbReference type="InterPro" id="IPR000160">
    <property type="entry name" value="GGDEF_dom"/>
</dbReference>
<organism evidence="5 6">
    <name type="scientific">Devosia pacifica</name>
    <dbReference type="NCBI Taxonomy" id="1335967"/>
    <lineage>
        <taxon>Bacteria</taxon>
        <taxon>Pseudomonadati</taxon>
        <taxon>Pseudomonadota</taxon>
        <taxon>Alphaproteobacteria</taxon>
        <taxon>Hyphomicrobiales</taxon>
        <taxon>Devosiaceae</taxon>
        <taxon>Devosia</taxon>
    </lineage>
</organism>
<dbReference type="InterPro" id="IPR052155">
    <property type="entry name" value="Biofilm_reg_signaling"/>
</dbReference>
<comment type="caution">
    <text evidence="5">The sequence shown here is derived from an EMBL/GenBank/DDBJ whole genome shotgun (WGS) entry which is preliminary data.</text>
</comment>
<dbReference type="Gene3D" id="3.20.20.450">
    <property type="entry name" value="EAL domain"/>
    <property type="match status" value="1"/>
</dbReference>
<dbReference type="InterPro" id="IPR000014">
    <property type="entry name" value="PAS"/>
</dbReference>
<dbReference type="Gene3D" id="3.30.450.20">
    <property type="entry name" value="PAS domain"/>
    <property type="match status" value="2"/>
</dbReference>
<reference evidence="5" key="2">
    <citation type="submission" date="2020-09" db="EMBL/GenBank/DDBJ databases">
        <authorList>
            <person name="Sun Q."/>
            <person name="Kim S."/>
        </authorList>
    </citation>
    <scope>NUCLEOTIDE SEQUENCE</scope>
    <source>
        <strain evidence="5">KCTC 32437</strain>
    </source>
</reference>
<dbReference type="Pfam" id="PF00990">
    <property type="entry name" value="GGDEF"/>
    <property type="match status" value="1"/>
</dbReference>
<dbReference type="SMART" id="SM00267">
    <property type="entry name" value="GGDEF"/>
    <property type="match status" value="1"/>
</dbReference>
<dbReference type="PANTHER" id="PTHR44757">
    <property type="entry name" value="DIGUANYLATE CYCLASE DGCP"/>
    <property type="match status" value="1"/>
</dbReference>
<evidence type="ECO:0000313" key="5">
    <source>
        <dbReference type="EMBL" id="GHA26153.1"/>
    </source>
</evidence>
<dbReference type="Pfam" id="PF08447">
    <property type="entry name" value="PAS_3"/>
    <property type="match status" value="2"/>
</dbReference>
<evidence type="ECO:0000259" key="2">
    <source>
        <dbReference type="PROSITE" id="PS50113"/>
    </source>
</evidence>
<dbReference type="InterPro" id="IPR029787">
    <property type="entry name" value="Nucleotide_cyclase"/>
</dbReference>
<dbReference type="PROSITE" id="PS50883">
    <property type="entry name" value="EAL"/>
    <property type="match status" value="1"/>
</dbReference>
<dbReference type="SUPFAM" id="SSF55785">
    <property type="entry name" value="PYP-like sensor domain (PAS domain)"/>
    <property type="match status" value="2"/>
</dbReference>
<name>A0A918VV73_9HYPH</name>
<evidence type="ECO:0000259" key="3">
    <source>
        <dbReference type="PROSITE" id="PS50883"/>
    </source>
</evidence>
<dbReference type="Pfam" id="PF00563">
    <property type="entry name" value="EAL"/>
    <property type="match status" value="1"/>
</dbReference>
<dbReference type="InterPro" id="IPR043128">
    <property type="entry name" value="Rev_trsase/Diguanyl_cyclase"/>
</dbReference>
<dbReference type="CDD" id="cd00130">
    <property type="entry name" value="PAS"/>
    <property type="match status" value="2"/>
</dbReference>
<keyword evidence="6" id="KW-1185">Reference proteome</keyword>
<dbReference type="NCBIfam" id="TIGR00229">
    <property type="entry name" value="sensory_box"/>
    <property type="match status" value="2"/>
</dbReference>
<dbReference type="PROSITE" id="PS50112">
    <property type="entry name" value="PAS"/>
    <property type="match status" value="1"/>
</dbReference>
<feature type="domain" description="PAC" evidence="2">
    <location>
        <begin position="214"/>
        <end position="265"/>
    </location>
</feature>
<dbReference type="InterPro" id="IPR001633">
    <property type="entry name" value="EAL_dom"/>
</dbReference>
<feature type="domain" description="GGDEF" evidence="4">
    <location>
        <begin position="295"/>
        <end position="425"/>
    </location>
</feature>
<dbReference type="Gene3D" id="3.30.70.270">
    <property type="match status" value="1"/>
</dbReference>
<dbReference type="PANTHER" id="PTHR44757:SF4">
    <property type="entry name" value="DIGUANYLATE CYCLASE DGCE-RELATED"/>
    <property type="match status" value="1"/>
</dbReference>
<dbReference type="PROSITE" id="PS50887">
    <property type="entry name" value="GGDEF"/>
    <property type="match status" value="1"/>
</dbReference>
<dbReference type="Proteomes" id="UP000646579">
    <property type="component" value="Unassembled WGS sequence"/>
</dbReference>
<gene>
    <name evidence="5" type="ORF">GCM10007989_22370</name>
</gene>
<dbReference type="InterPro" id="IPR013655">
    <property type="entry name" value="PAS_fold_3"/>
</dbReference>
<dbReference type="InterPro" id="IPR035919">
    <property type="entry name" value="EAL_sf"/>
</dbReference>
<dbReference type="SMART" id="SM00091">
    <property type="entry name" value="PAS"/>
    <property type="match status" value="2"/>
</dbReference>
<dbReference type="RefSeq" id="WP_189425756.1">
    <property type="nucleotide sequence ID" value="NZ_BMZE01000002.1"/>
</dbReference>
<accession>A0A918VV73</accession>
<dbReference type="EMBL" id="BMZE01000002">
    <property type="protein sequence ID" value="GHA26153.1"/>
    <property type="molecule type" value="Genomic_DNA"/>
</dbReference>
<dbReference type="SUPFAM" id="SSF55073">
    <property type="entry name" value="Nucleotide cyclase"/>
    <property type="match status" value="1"/>
</dbReference>
<dbReference type="CDD" id="cd01948">
    <property type="entry name" value="EAL"/>
    <property type="match status" value="1"/>
</dbReference>
<proteinExistence type="predicted"/>
<dbReference type="Gene3D" id="2.10.70.100">
    <property type="match status" value="1"/>
</dbReference>
<dbReference type="InterPro" id="IPR001610">
    <property type="entry name" value="PAC"/>
</dbReference>
<feature type="domain" description="EAL" evidence="3">
    <location>
        <begin position="435"/>
        <end position="687"/>
    </location>
</feature>
<feature type="domain" description="PAS" evidence="1">
    <location>
        <begin position="141"/>
        <end position="213"/>
    </location>
</feature>
<dbReference type="SUPFAM" id="SSF141868">
    <property type="entry name" value="EAL domain-like"/>
    <property type="match status" value="1"/>
</dbReference>
<sequence length="693" mass="77504">MASQNTAHENRENLWVHAIRRARLGVWDWNVQTGDCRYSDSWFEMLGYKPGELTEDSDLWINLTHPDDRDRAIASGDRHIVGGARDIETELRLRHKDGHWIWVLDRGGIIEWDRAGKPLRVVGVQTDISAQKRAEADLTEVNERFSLALDASDIGIWQFDRDSKQSYWDDRTKGIFGLQPNDPDLNIKDWHDFLHPDDKLEAERAHEETGNEPRQIQYRIIRADGAVRHVETLARLVPVPGTSGRLTGTIRDITEEREREKQLAWAAQHDALTGLYNRTAFQASLEHRIANAEQQPIALLYLDLDYFKAINDSAGHAMGDWTLKQIASELRQLLADATIARLGGDEFTIILCLREDSPAQIAEQIIALIRGVGRNASYKTELGASIGISEIRSSKISVSEALAQADDACYRAKRAGRNQWAIFQNEHHLWSGMTAAHLAADIADARSEDRLKLYGQEIRSLDAPFAPADRIEVLARLVSRDGRFIPPGEFIPAAERFGVAAALDRWVFQSALQQFGARLGRVTLAFNLSGQTLSDPGLWDFVEQVRDGADVSPNNIVFEITETAAVTTIDTAQSFLNRARRQGYKVALDDFGAGLSSFSYLRQFPVDAIKIDGSFTGQVTSSRLDQEVVRSMCQIASVFGYDLIAERIEDEDTLATLRGLGVSLGQGFLMHRPEPLANVVERIVGSRQSRSAG</sequence>
<evidence type="ECO:0000313" key="6">
    <source>
        <dbReference type="Proteomes" id="UP000646579"/>
    </source>
</evidence>
<reference evidence="5" key="1">
    <citation type="journal article" date="2014" name="Int. J. Syst. Evol. Microbiol.">
        <title>Complete genome sequence of Corynebacterium casei LMG S-19264T (=DSM 44701T), isolated from a smear-ripened cheese.</title>
        <authorList>
            <consortium name="US DOE Joint Genome Institute (JGI-PGF)"/>
            <person name="Walter F."/>
            <person name="Albersmeier A."/>
            <person name="Kalinowski J."/>
            <person name="Ruckert C."/>
        </authorList>
    </citation>
    <scope>NUCLEOTIDE SEQUENCE</scope>
    <source>
        <strain evidence="5">KCTC 32437</strain>
    </source>
</reference>